<dbReference type="Pfam" id="PF06146">
    <property type="entry name" value="PsiE"/>
    <property type="match status" value="1"/>
</dbReference>
<feature type="region of interest" description="Disordered" evidence="6">
    <location>
        <begin position="168"/>
        <end position="191"/>
    </location>
</feature>
<reference evidence="8 9" key="1">
    <citation type="submission" date="2024-10" db="EMBL/GenBank/DDBJ databases">
        <title>The Natural Products Discovery Center: Release of the First 8490 Sequenced Strains for Exploring Actinobacteria Biosynthetic Diversity.</title>
        <authorList>
            <person name="Kalkreuter E."/>
            <person name="Kautsar S.A."/>
            <person name="Yang D."/>
            <person name="Bader C.D."/>
            <person name="Teijaro C.N."/>
            <person name="Fluegel L."/>
            <person name="Davis C.M."/>
            <person name="Simpson J.R."/>
            <person name="Lauterbach L."/>
            <person name="Steele A.D."/>
            <person name="Gui C."/>
            <person name="Meng S."/>
            <person name="Li G."/>
            <person name="Viehrig K."/>
            <person name="Ye F."/>
            <person name="Su P."/>
            <person name="Kiefer A.F."/>
            <person name="Nichols A."/>
            <person name="Cepeda A.J."/>
            <person name="Yan W."/>
            <person name="Fan B."/>
            <person name="Jiang Y."/>
            <person name="Adhikari A."/>
            <person name="Zheng C.-J."/>
            <person name="Schuster L."/>
            <person name="Cowan T.M."/>
            <person name="Smanski M.J."/>
            <person name="Chevrette M.G."/>
            <person name="De Carvalho L.P.S."/>
            <person name="Shen B."/>
        </authorList>
    </citation>
    <scope>NUCLEOTIDE SEQUENCE [LARGE SCALE GENOMIC DNA]</scope>
    <source>
        <strain evidence="8 9">NPDC002173</strain>
    </source>
</reference>
<gene>
    <name evidence="8" type="ORF">ACFYXI_20310</name>
</gene>
<evidence type="ECO:0000256" key="2">
    <source>
        <dbReference type="ARBA" id="ARBA00022475"/>
    </source>
</evidence>
<dbReference type="Proteomes" id="UP001602013">
    <property type="component" value="Unassembled WGS sequence"/>
</dbReference>
<evidence type="ECO:0000256" key="7">
    <source>
        <dbReference type="SAM" id="Phobius"/>
    </source>
</evidence>
<comment type="caution">
    <text evidence="8">The sequence shown here is derived from an EMBL/GenBank/DDBJ whole genome shotgun (WGS) entry which is preliminary data.</text>
</comment>
<evidence type="ECO:0000256" key="6">
    <source>
        <dbReference type="SAM" id="MobiDB-lite"/>
    </source>
</evidence>
<evidence type="ECO:0000313" key="9">
    <source>
        <dbReference type="Proteomes" id="UP001602013"/>
    </source>
</evidence>
<keyword evidence="2" id="KW-1003">Cell membrane</keyword>
<proteinExistence type="predicted"/>
<name>A0ABW6SSU1_9ACTN</name>
<keyword evidence="4 7" id="KW-1133">Transmembrane helix</keyword>
<keyword evidence="3 7" id="KW-0812">Transmembrane</keyword>
<feature type="transmembrane region" description="Helical" evidence="7">
    <location>
        <begin position="108"/>
        <end position="127"/>
    </location>
</feature>
<sequence length="191" mass="20994">MDDEARTPPPRGRPRPPSALAQSDLEALLLRILTRIERALLYVVAFVLLCVAGGIMVMMVVTAISASASWADTVSVILEELLLVLIVVEIFVTVQMHLKGRHLQVDPFIIVGIIAVVRHVLSVVVRLKVTMTAQQSREQFTELAVYAGVTLVLVLALALARWSKRASARRSGSRPQSPDRWGSWTRSPPPS</sequence>
<dbReference type="RefSeq" id="WP_387413233.1">
    <property type="nucleotide sequence ID" value="NZ_JBIASD010000013.1"/>
</dbReference>
<feature type="transmembrane region" description="Helical" evidence="7">
    <location>
        <begin position="76"/>
        <end position="96"/>
    </location>
</feature>
<keyword evidence="5 7" id="KW-0472">Membrane</keyword>
<comment type="subcellular location">
    <subcellularLocation>
        <location evidence="1">Cell membrane</location>
        <topology evidence="1">Multi-pass membrane protein</topology>
    </subcellularLocation>
</comment>
<evidence type="ECO:0000256" key="3">
    <source>
        <dbReference type="ARBA" id="ARBA00022692"/>
    </source>
</evidence>
<dbReference type="InterPro" id="IPR020948">
    <property type="entry name" value="P_starv_induced_PsiE-like"/>
</dbReference>
<keyword evidence="9" id="KW-1185">Reference proteome</keyword>
<evidence type="ECO:0000256" key="4">
    <source>
        <dbReference type="ARBA" id="ARBA00022989"/>
    </source>
</evidence>
<protein>
    <submittedName>
        <fullName evidence="8">Phosphate-starvation-inducible PsiE family protein</fullName>
    </submittedName>
</protein>
<evidence type="ECO:0000313" key="8">
    <source>
        <dbReference type="EMBL" id="MFF3667938.1"/>
    </source>
</evidence>
<accession>A0ABW6SSU1</accession>
<feature type="transmembrane region" description="Helical" evidence="7">
    <location>
        <begin position="39"/>
        <end position="64"/>
    </location>
</feature>
<organism evidence="8 9">
    <name type="scientific">Microtetraspora malaysiensis</name>
    <dbReference type="NCBI Taxonomy" id="161358"/>
    <lineage>
        <taxon>Bacteria</taxon>
        <taxon>Bacillati</taxon>
        <taxon>Actinomycetota</taxon>
        <taxon>Actinomycetes</taxon>
        <taxon>Streptosporangiales</taxon>
        <taxon>Streptosporangiaceae</taxon>
        <taxon>Microtetraspora</taxon>
    </lineage>
</organism>
<evidence type="ECO:0000256" key="5">
    <source>
        <dbReference type="ARBA" id="ARBA00023136"/>
    </source>
</evidence>
<evidence type="ECO:0000256" key="1">
    <source>
        <dbReference type="ARBA" id="ARBA00004651"/>
    </source>
</evidence>
<feature type="transmembrane region" description="Helical" evidence="7">
    <location>
        <begin position="143"/>
        <end position="160"/>
    </location>
</feature>
<dbReference type="EMBL" id="JBIASD010000013">
    <property type="protein sequence ID" value="MFF3667938.1"/>
    <property type="molecule type" value="Genomic_DNA"/>
</dbReference>